<sequence>MFLKQIGVVFILCMLSSGVVAQNINASAQLQAAYQAEGSLQLKKSRDLFNKVVTNDKATKEEQCKALRSLAVQDWKFFKDKETAYKRLSKADSIGDYRSETWVILNRIALEAGQYKKALEAAEKSEQIATSDADKQYAKYKYCKAVLQQAMAQYELETPINIALLKKASITLQDVLAVNPTNVNAAEVLLGISLFLEDGDTALKAWFAYYRFSDLNSVYAYLKKPATKLQLILSKWNTTTLNDQECIELIKALGQSRFYTYAKIMALKLGEKNNTELEKIILYSTYLQELKSYTNEYYREMTLEEGSTDEYISFITSKSEKLYTDLTRTEKVKDTFSMQNFRNLIRTQFGTVSILGRTSSSNVMGLVMGQIVNERIRKVEQYGHSADFNFTELDMMVSNGYPSWYWEDRGAGGFAIQGGFLRVKKMFKYLGISAWESVTDSVKREKSENKIRKTLLESSLSSDKNTVLAGLASKLELDALDQLYDQLVQKGYKGVTLQLKFIELYDLYRDNATMFAHEGRHSLDRIVLQGEYSSLGTAMIEYRARLSQIVFSESPKLELANMVAGTGSTGSGMANTMIVEVAEEWIQKNTSKIKGYDKNKLPIAQLYLLTNDQIKSIYRNVDPFYKKE</sequence>
<evidence type="ECO:0000313" key="2">
    <source>
        <dbReference type="EMBL" id="SNR71028.1"/>
    </source>
</evidence>
<keyword evidence="3" id="KW-1185">Reference proteome</keyword>
<dbReference type="EMBL" id="FZNY01000002">
    <property type="protein sequence ID" value="SNR71028.1"/>
    <property type="molecule type" value="Genomic_DNA"/>
</dbReference>
<evidence type="ECO:0000256" key="1">
    <source>
        <dbReference type="SAM" id="SignalP"/>
    </source>
</evidence>
<keyword evidence="1" id="KW-0732">Signal</keyword>
<dbReference type="RefSeq" id="WP_143337071.1">
    <property type="nucleotide sequence ID" value="NZ_BMEP01000001.1"/>
</dbReference>
<organism evidence="2 3">
    <name type="scientific">Dokdonia pacifica</name>
    <dbReference type="NCBI Taxonomy" id="1627892"/>
    <lineage>
        <taxon>Bacteria</taxon>
        <taxon>Pseudomonadati</taxon>
        <taxon>Bacteroidota</taxon>
        <taxon>Flavobacteriia</taxon>
        <taxon>Flavobacteriales</taxon>
        <taxon>Flavobacteriaceae</taxon>
        <taxon>Dokdonia</taxon>
    </lineage>
</organism>
<reference evidence="2 3" key="1">
    <citation type="submission" date="2017-06" db="EMBL/GenBank/DDBJ databases">
        <authorList>
            <person name="Kim H.J."/>
            <person name="Triplett B.A."/>
        </authorList>
    </citation>
    <scope>NUCLEOTIDE SEQUENCE [LARGE SCALE GENOMIC DNA]</scope>
    <source>
        <strain evidence="2 3">DSM 25597</strain>
    </source>
</reference>
<feature type="signal peptide" evidence="1">
    <location>
        <begin position="1"/>
        <end position="21"/>
    </location>
</feature>
<dbReference type="InterPro" id="IPR011990">
    <property type="entry name" value="TPR-like_helical_dom_sf"/>
</dbReference>
<evidence type="ECO:0000313" key="3">
    <source>
        <dbReference type="Proteomes" id="UP000198379"/>
    </source>
</evidence>
<dbReference type="Proteomes" id="UP000198379">
    <property type="component" value="Unassembled WGS sequence"/>
</dbReference>
<protein>
    <recommendedName>
        <fullName evidence="4">Tetratricopeptide repeat-containing protein</fullName>
    </recommendedName>
</protein>
<proteinExistence type="predicted"/>
<gene>
    <name evidence="2" type="ORF">SAMN06265376_102106</name>
</gene>
<dbReference type="SUPFAM" id="SSF48452">
    <property type="entry name" value="TPR-like"/>
    <property type="match status" value="1"/>
</dbReference>
<accession>A0A238YJP2</accession>
<dbReference type="OrthoDB" id="1466170at2"/>
<evidence type="ECO:0008006" key="4">
    <source>
        <dbReference type="Google" id="ProtNLM"/>
    </source>
</evidence>
<feature type="chain" id="PRO_5012240987" description="Tetratricopeptide repeat-containing protein" evidence="1">
    <location>
        <begin position="22"/>
        <end position="628"/>
    </location>
</feature>
<name>A0A238YJP2_9FLAO</name>
<dbReference type="AlphaFoldDB" id="A0A238YJP2"/>